<feature type="chain" id="PRO_5045608172" evidence="1">
    <location>
        <begin position="22"/>
        <end position="139"/>
    </location>
</feature>
<evidence type="ECO:0000313" key="3">
    <source>
        <dbReference type="Proteomes" id="UP001276564"/>
    </source>
</evidence>
<name>A0ABU5APV1_9HYPH</name>
<dbReference type="Pfam" id="PF16156">
    <property type="entry name" value="DUF4864"/>
    <property type="match status" value="1"/>
</dbReference>
<protein>
    <submittedName>
        <fullName evidence="2">DUF4864 domain-containing protein</fullName>
    </submittedName>
</protein>
<comment type="caution">
    <text evidence="2">The sequence shown here is derived from an EMBL/GenBank/DDBJ whole genome shotgun (WGS) entry which is preliminary data.</text>
</comment>
<proteinExistence type="predicted"/>
<dbReference type="EMBL" id="JAVIIP010000008">
    <property type="protein sequence ID" value="MDX8539338.1"/>
    <property type="molecule type" value="Genomic_DNA"/>
</dbReference>
<dbReference type="InterPro" id="IPR032347">
    <property type="entry name" value="DUF4864"/>
</dbReference>
<dbReference type="Proteomes" id="UP001276564">
    <property type="component" value="Unassembled WGS sequence"/>
</dbReference>
<evidence type="ECO:0000256" key="1">
    <source>
        <dbReference type="SAM" id="SignalP"/>
    </source>
</evidence>
<keyword evidence="3" id="KW-1185">Reference proteome</keyword>
<reference evidence="2 3" key="1">
    <citation type="submission" date="2023-08" db="EMBL/GenBank/DDBJ databases">
        <title>Implementing the SeqCode for naming new Mesorhizobium species isolated from Vachellia karroo root nodules.</title>
        <authorList>
            <person name="Van Lill M."/>
        </authorList>
    </citation>
    <scope>NUCLEOTIDE SEQUENCE [LARGE SCALE GENOMIC DNA]</scope>
    <source>
        <strain evidence="2 3">VK4B</strain>
    </source>
</reference>
<keyword evidence="1" id="KW-0732">Signal</keyword>
<dbReference type="RefSeq" id="WP_292103841.1">
    <property type="nucleotide sequence ID" value="NZ_JAVIIP010000008.1"/>
</dbReference>
<gene>
    <name evidence="2" type="ORF">RFM23_17095</name>
</gene>
<sequence length="139" mass="15111">MRRSLFAFAIIPFLFMSSAFAGDAEIKAAQTVIDSQLKAFVANDGAKAYSFAAPNVKRVFPTVDMFMNMVTNGYAPVRKPQSYAFGKVEQTGPTSIIQQVMIVGPDGKDYEAVYTLEQQPDGSFQITGCSLRASMSLST</sequence>
<organism evidence="2 3">
    <name type="scientific">Mesorhizobium abyssinicae</name>
    <dbReference type="NCBI Taxonomy" id="1209958"/>
    <lineage>
        <taxon>Bacteria</taxon>
        <taxon>Pseudomonadati</taxon>
        <taxon>Pseudomonadota</taxon>
        <taxon>Alphaproteobacteria</taxon>
        <taxon>Hyphomicrobiales</taxon>
        <taxon>Phyllobacteriaceae</taxon>
        <taxon>Mesorhizobium</taxon>
    </lineage>
</organism>
<evidence type="ECO:0000313" key="2">
    <source>
        <dbReference type="EMBL" id="MDX8539338.1"/>
    </source>
</evidence>
<accession>A0ABU5APV1</accession>
<feature type="signal peptide" evidence="1">
    <location>
        <begin position="1"/>
        <end position="21"/>
    </location>
</feature>